<dbReference type="EMBL" id="JADWYR010000002">
    <property type="protein sequence ID" value="MBG9377060.1"/>
    <property type="molecule type" value="Genomic_DNA"/>
</dbReference>
<protein>
    <recommendedName>
        <fullName evidence="2">histidine kinase</fullName>
        <ecNumber evidence="2">2.7.13.3</ecNumber>
    </recommendedName>
</protein>
<evidence type="ECO:0000256" key="2">
    <source>
        <dbReference type="ARBA" id="ARBA00012438"/>
    </source>
</evidence>
<comment type="catalytic activity">
    <reaction evidence="1">
        <text>ATP + protein L-histidine = ADP + protein N-phospho-L-histidine.</text>
        <dbReference type="EC" id="2.7.13.3"/>
    </reaction>
</comment>
<dbReference type="SMART" id="SM00388">
    <property type="entry name" value="HisKA"/>
    <property type="match status" value="1"/>
</dbReference>
<dbReference type="InterPro" id="IPR005467">
    <property type="entry name" value="His_kinase_dom"/>
</dbReference>
<proteinExistence type="predicted"/>
<dbReference type="SUPFAM" id="SSF47384">
    <property type="entry name" value="Homodimeric domain of signal transducing histidine kinase"/>
    <property type="match status" value="1"/>
</dbReference>
<dbReference type="Pfam" id="PF02518">
    <property type="entry name" value="HATPase_c"/>
    <property type="match status" value="1"/>
</dbReference>
<accession>A0A931E858</accession>
<sequence length="393" mass="43977">MTEIVLVTLENEMDLIVAQKKSIAVADMLKFSVHAQTAFATAILEVGREVIDKTNTGVVIISVQQAERNYLRADIECAVDAGLRESDDGLVFAKKLVSDFDCTEKGEKFVATMRLGIPRYIPVTKNLITDIISHFHTPGNRTPYEELKSKNDVLQRVKDKQQAELEQSKYIEQQKNEFISIASHELKTPVTTIKAYSQLALATDDFSMVKIFLTKINTQADKVNTLIEQLLDISKMETGRLEYNKEKVNFKAYINDTVASLKNLYSAHDVRLQCSGEESEVYIDRLRIEQVMSNLMGNAAKYSPHQTPISIECISKSGSVIVYVTDQGIGITPENIHSVFDKFFREDDATKSYSGFGMGLYITKSIIEAHSGTIWVKSIKGKGSSFVFSLPTV</sequence>
<dbReference type="InterPro" id="IPR003594">
    <property type="entry name" value="HATPase_dom"/>
</dbReference>
<dbReference type="InterPro" id="IPR003661">
    <property type="entry name" value="HisK_dim/P_dom"/>
</dbReference>
<keyword evidence="6" id="KW-0902">Two-component regulatory system</keyword>
<evidence type="ECO:0000256" key="5">
    <source>
        <dbReference type="ARBA" id="ARBA00022777"/>
    </source>
</evidence>
<name>A0A931E858_9BACT</name>
<dbReference type="Pfam" id="PF00512">
    <property type="entry name" value="HisKA"/>
    <property type="match status" value="1"/>
</dbReference>
<evidence type="ECO:0000256" key="7">
    <source>
        <dbReference type="ARBA" id="ARBA00023136"/>
    </source>
</evidence>
<evidence type="ECO:0000256" key="4">
    <source>
        <dbReference type="ARBA" id="ARBA00022679"/>
    </source>
</evidence>
<dbReference type="FunFam" id="3.30.565.10:FF:000006">
    <property type="entry name" value="Sensor histidine kinase WalK"/>
    <property type="match status" value="1"/>
</dbReference>
<dbReference type="AlphaFoldDB" id="A0A931E858"/>
<dbReference type="CDD" id="cd00082">
    <property type="entry name" value="HisKA"/>
    <property type="match status" value="1"/>
</dbReference>
<dbReference type="SUPFAM" id="SSF55874">
    <property type="entry name" value="ATPase domain of HSP90 chaperone/DNA topoisomerase II/histidine kinase"/>
    <property type="match status" value="1"/>
</dbReference>
<comment type="caution">
    <text evidence="9">The sequence shown here is derived from an EMBL/GenBank/DDBJ whole genome shotgun (WGS) entry which is preliminary data.</text>
</comment>
<evidence type="ECO:0000256" key="6">
    <source>
        <dbReference type="ARBA" id="ARBA00023012"/>
    </source>
</evidence>
<evidence type="ECO:0000313" key="10">
    <source>
        <dbReference type="Proteomes" id="UP000628448"/>
    </source>
</evidence>
<dbReference type="PROSITE" id="PS50109">
    <property type="entry name" value="HIS_KIN"/>
    <property type="match status" value="1"/>
</dbReference>
<organism evidence="9 10">
    <name type="scientific">Panacibacter microcysteis</name>
    <dbReference type="NCBI Taxonomy" id="2793269"/>
    <lineage>
        <taxon>Bacteria</taxon>
        <taxon>Pseudomonadati</taxon>
        <taxon>Bacteroidota</taxon>
        <taxon>Chitinophagia</taxon>
        <taxon>Chitinophagales</taxon>
        <taxon>Chitinophagaceae</taxon>
        <taxon>Panacibacter</taxon>
    </lineage>
</organism>
<dbReference type="PANTHER" id="PTHR43547:SF2">
    <property type="entry name" value="HYBRID SIGNAL TRANSDUCTION HISTIDINE KINASE C"/>
    <property type="match status" value="1"/>
</dbReference>
<evidence type="ECO:0000256" key="3">
    <source>
        <dbReference type="ARBA" id="ARBA00022553"/>
    </source>
</evidence>
<dbReference type="PRINTS" id="PR00344">
    <property type="entry name" value="BCTRLSENSOR"/>
</dbReference>
<dbReference type="InterPro" id="IPR036890">
    <property type="entry name" value="HATPase_C_sf"/>
</dbReference>
<evidence type="ECO:0000259" key="8">
    <source>
        <dbReference type="PROSITE" id="PS50109"/>
    </source>
</evidence>
<dbReference type="Gene3D" id="1.10.287.130">
    <property type="match status" value="1"/>
</dbReference>
<feature type="domain" description="Histidine kinase" evidence="8">
    <location>
        <begin position="181"/>
        <end position="393"/>
    </location>
</feature>
<keyword evidence="7" id="KW-0472">Membrane</keyword>
<dbReference type="PANTHER" id="PTHR43547">
    <property type="entry name" value="TWO-COMPONENT HISTIDINE KINASE"/>
    <property type="match status" value="1"/>
</dbReference>
<dbReference type="Gene3D" id="3.30.565.10">
    <property type="entry name" value="Histidine kinase-like ATPase, C-terminal domain"/>
    <property type="match status" value="1"/>
</dbReference>
<keyword evidence="4" id="KW-0808">Transferase</keyword>
<dbReference type="RefSeq" id="WP_196991161.1">
    <property type="nucleotide sequence ID" value="NZ_JADWYR010000002.1"/>
</dbReference>
<evidence type="ECO:0000313" key="9">
    <source>
        <dbReference type="EMBL" id="MBG9377060.1"/>
    </source>
</evidence>
<dbReference type="InterPro" id="IPR004358">
    <property type="entry name" value="Sig_transdc_His_kin-like_C"/>
</dbReference>
<gene>
    <name evidence="9" type="ORF">I5907_12520</name>
</gene>
<keyword evidence="3" id="KW-0597">Phosphoprotein</keyword>
<keyword evidence="10" id="KW-1185">Reference proteome</keyword>
<dbReference type="EC" id="2.7.13.3" evidence="2"/>
<dbReference type="GO" id="GO:0000155">
    <property type="term" value="F:phosphorelay sensor kinase activity"/>
    <property type="evidence" value="ECO:0007669"/>
    <property type="project" value="InterPro"/>
</dbReference>
<reference evidence="9" key="1">
    <citation type="submission" date="2020-11" db="EMBL/GenBank/DDBJ databases">
        <title>Bacterial whole genome sequence for Panacibacter sp. DH6.</title>
        <authorList>
            <person name="Le V."/>
            <person name="Ko S."/>
            <person name="Ahn C.-Y."/>
            <person name="Oh H.-M."/>
        </authorList>
    </citation>
    <scope>NUCLEOTIDE SEQUENCE</scope>
    <source>
        <strain evidence="9">DH6</strain>
    </source>
</reference>
<dbReference type="Proteomes" id="UP000628448">
    <property type="component" value="Unassembled WGS sequence"/>
</dbReference>
<dbReference type="SMART" id="SM00387">
    <property type="entry name" value="HATPase_c"/>
    <property type="match status" value="1"/>
</dbReference>
<evidence type="ECO:0000256" key="1">
    <source>
        <dbReference type="ARBA" id="ARBA00000085"/>
    </source>
</evidence>
<dbReference type="InterPro" id="IPR036097">
    <property type="entry name" value="HisK_dim/P_sf"/>
</dbReference>
<dbReference type="FunFam" id="1.10.287.130:FF:000001">
    <property type="entry name" value="Two-component sensor histidine kinase"/>
    <property type="match status" value="1"/>
</dbReference>
<keyword evidence="5 9" id="KW-0418">Kinase</keyword>